<dbReference type="InterPro" id="IPR036770">
    <property type="entry name" value="Ankyrin_rpt-contain_sf"/>
</dbReference>
<accession>A0AAN6UMF7</accession>
<name>A0AAN6UMF7_9PEZI</name>
<keyword evidence="6" id="KW-1185">Reference proteome</keyword>
<dbReference type="SMART" id="SM00248">
    <property type="entry name" value="ANK"/>
    <property type="match status" value="3"/>
</dbReference>
<dbReference type="PANTHER" id="PTHR24178:SF9">
    <property type="entry name" value="ANK_REP_REGION DOMAIN-CONTAINING PROTEIN"/>
    <property type="match status" value="1"/>
</dbReference>
<keyword evidence="2 3" id="KW-0040">ANK repeat</keyword>
<evidence type="ECO:0000256" key="2">
    <source>
        <dbReference type="ARBA" id="ARBA00023043"/>
    </source>
</evidence>
<reference evidence="5" key="1">
    <citation type="journal article" date="2023" name="Mol. Phylogenet. Evol.">
        <title>Genome-scale phylogeny and comparative genomics of the fungal order Sordariales.</title>
        <authorList>
            <person name="Hensen N."/>
            <person name="Bonometti L."/>
            <person name="Westerberg I."/>
            <person name="Brannstrom I.O."/>
            <person name="Guillou S."/>
            <person name="Cros-Aarteil S."/>
            <person name="Calhoun S."/>
            <person name="Haridas S."/>
            <person name="Kuo A."/>
            <person name="Mondo S."/>
            <person name="Pangilinan J."/>
            <person name="Riley R."/>
            <person name="LaButti K."/>
            <person name="Andreopoulos B."/>
            <person name="Lipzen A."/>
            <person name="Chen C."/>
            <person name="Yan M."/>
            <person name="Daum C."/>
            <person name="Ng V."/>
            <person name="Clum A."/>
            <person name="Steindorff A."/>
            <person name="Ohm R.A."/>
            <person name="Martin F."/>
            <person name="Silar P."/>
            <person name="Natvig D.O."/>
            <person name="Lalanne C."/>
            <person name="Gautier V."/>
            <person name="Ament-Velasquez S.L."/>
            <person name="Kruys A."/>
            <person name="Hutchinson M.I."/>
            <person name="Powell A.J."/>
            <person name="Barry K."/>
            <person name="Miller A.N."/>
            <person name="Grigoriev I.V."/>
            <person name="Debuchy R."/>
            <person name="Gladieux P."/>
            <person name="Hiltunen Thoren M."/>
            <person name="Johannesson H."/>
        </authorList>
    </citation>
    <scope>NUCLEOTIDE SEQUENCE</scope>
    <source>
        <strain evidence="5">CBS 123565</strain>
    </source>
</reference>
<dbReference type="Gene3D" id="1.25.40.20">
    <property type="entry name" value="Ankyrin repeat-containing domain"/>
    <property type="match status" value="1"/>
</dbReference>
<feature type="region of interest" description="Disordered" evidence="4">
    <location>
        <begin position="666"/>
        <end position="708"/>
    </location>
</feature>
<sequence>MLGNRIMDLMRLHPPPNASWPPRSAPEMLRSLKDEDGMCRYLCNLACLRAHQRPEDPTGAGQDIRLIVKVLESTVVLDHGRRDLGKVINVLRGGGGVEDGNGPIARIESLLPAEAISIPYSSLRSLSPVVMDQVVRSLQSVSRSRTDTRRGAAHMELAMCYASYIACSTLEDFSSGAQASQSFKALVSAAALGDCWARATSHRMAQALGQPIPPELSGAMRGWLFDEAAKGSRIALESLFELDPRQARAASDTHLRRAMLVEEDQRQPHEQGNTATSTGADSVHGPAHLLSHKNNTPLHWAASTGDERQLDAILHSAQPGNRPDRAAVNTRNRGGDTPLLCAARAGRVRAVALLLRHGADATMVNALGETPLHFLDRFDDAAIPAAARLLLDAGADPAHEARAVSDRAYLATLPRGGRSCPRLRAVFANSPLALDALLGRAGDATRIVAPSADTQAALLAWALRLHHFRILEVLARRLSGSAVFRDLQTIGIWVGSRRCSLVELCIMGCQGAGTSSSGLDIPEPCVRMLHHGRDYKVALARSLEFLLSRAPGLFAAPCGGARNPLFYAIQQGHHDAVALLASRDHAGFAPREFFRTPCDPWARCRETLGLVGRLPPWGEDDLTWDEYKHRPADPMARKDKIQTRFAQEQAVTNQRRKMGRPLWFSAPSQSLQGFGAEGPLGNLGGDPDEIPGSESDDEEGRHDGCSHSSALRSIRAVPGRQNHYPSGALRAGPAAGSTFPTEPSSTRVVVAREKRGDMGIPNYRELEGEVDAVTASILYGKRKIFYDLVSGAAEETMRQAAEFPCYYTRNDDNNIGAHIHRVQQNDSRGAGDVSYRFPRQASRFSVTTSARGPEPVAFNGILRFPLLYMTLIARSIHRDLSLAKLLLSVMGKLHIPDPHGWSSTSELEDACMAVDNAGGQTCPLYHASYLGWDELAILLMRRGASPGATLWFRGESHISSPRALSVLSGVFELTRNHCGEAERLLRNAAAAAGTFERVVTADDIERLWKYPPGQPERAGLLSGGEPWENAAAYWDCDGRLTYSDLFANPPSGYTGLWDAIVIADAIQERKVREQPGSIVVRAARHRDVTALRVMVRQMGLDPNQKSAEWGHLFKVPRVADVQFHCRITALEVVSCSAGVPDQDCSERGLELKRLDAAIAQLLVAGGALVRRGWLARNTAERLERKNWYSQRAEIQKDREFEDALEDSNDWDNAEDWYPH</sequence>
<dbReference type="InterPro" id="IPR002110">
    <property type="entry name" value="Ankyrin_rpt"/>
</dbReference>
<feature type="compositionally biased region" description="Polar residues" evidence="4">
    <location>
        <begin position="270"/>
        <end position="280"/>
    </location>
</feature>
<comment type="caution">
    <text evidence="5">The sequence shown here is derived from an EMBL/GenBank/DDBJ whole genome shotgun (WGS) entry which is preliminary data.</text>
</comment>
<protein>
    <submittedName>
        <fullName evidence="5">Ankyrin</fullName>
    </submittedName>
</protein>
<reference evidence="5" key="2">
    <citation type="submission" date="2023-05" db="EMBL/GenBank/DDBJ databases">
        <authorList>
            <consortium name="Lawrence Berkeley National Laboratory"/>
            <person name="Steindorff A."/>
            <person name="Hensen N."/>
            <person name="Bonometti L."/>
            <person name="Westerberg I."/>
            <person name="Brannstrom I.O."/>
            <person name="Guillou S."/>
            <person name="Cros-Aarteil S."/>
            <person name="Calhoun S."/>
            <person name="Haridas S."/>
            <person name="Kuo A."/>
            <person name="Mondo S."/>
            <person name="Pangilinan J."/>
            <person name="Riley R."/>
            <person name="Labutti K."/>
            <person name="Andreopoulos B."/>
            <person name="Lipzen A."/>
            <person name="Chen C."/>
            <person name="Yanf M."/>
            <person name="Daum C."/>
            <person name="Ng V."/>
            <person name="Clum A."/>
            <person name="Ohm R."/>
            <person name="Martin F."/>
            <person name="Silar P."/>
            <person name="Natvig D."/>
            <person name="Lalanne C."/>
            <person name="Gautier V."/>
            <person name="Ament-Velasquez S.L."/>
            <person name="Kruys A."/>
            <person name="Hutchinson M.I."/>
            <person name="Powell A.J."/>
            <person name="Barry K."/>
            <person name="Miller A.N."/>
            <person name="Grigoriev I.V."/>
            <person name="Debuchy R."/>
            <person name="Gladieux P."/>
            <person name="Thoren M.H."/>
            <person name="Johannesson H."/>
        </authorList>
    </citation>
    <scope>NUCLEOTIDE SEQUENCE</scope>
    <source>
        <strain evidence="5">CBS 123565</strain>
    </source>
</reference>
<keyword evidence="1" id="KW-0677">Repeat</keyword>
<dbReference type="EMBL" id="MU853405">
    <property type="protein sequence ID" value="KAK4135738.1"/>
    <property type="molecule type" value="Genomic_DNA"/>
</dbReference>
<dbReference type="PROSITE" id="PS50297">
    <property type="entry name" value="ANK_REP_REGION"/>
    <property type="match status" value="1"/>
</dbReference>
<evidence type="ECO:0000313" key="5">
    <source>
        <dbReference type="EMBL" id="KAK4135738.1"/>
    </source>
</evidence>
<dbReference type="Proteomes" id="UP001304895">
    <property type="component" value="Unassembled WGS sequence"/>
</dbReference>
<evidence type="ECO:0000256" key="3">
    <source>
        <dbReference type="PROSITE-ProRule" id="PRU00023"/>
    </source>
</evidence>
<feature type="repeat" description="ANK" evidence="3">
    <location>
        <begin position="334"/>
        <end position="366"/>
    </location>
</feature>
<dbReference type="AlphaFoldDB" id="A0AAN6UMF7"/>
<dbReference type="PROSITE" id="PS50088">
    <property type="entry name" value="ANK_REPEAT"/>
    <property type="match status" value="2"/>
</dbReference>
<feature type="compositionally biased region" description="Gly residues" evidence="4">
    <location>
        <begin position="675"/>
        <end position="684"/>
    </location>
</feature>
<proteinExistence type="predicted"/>
<feature type="region of interest" description="Disordered" evidence="4">
    <location>
        <begin position="262"/>
        <end position="293"/>
    </location>
</feature>
<gene>
    <name evidence="5" type="ORF">BT67DRAFT_259183</name>
</gene>
<dbReference type="SUPFAM" id="SSF48403">
    <property type="entry name" value="Ankyrin repeat"/>
    <property type="match status" value="1"/>
</dbReference>
<dbReference type="Pfam" id="PF12796">
    <property type="entry name" value="Ank_2"/>
    <property type="match status" value="1"/>
</dbReference>
<evidence type="ECO:0000313" key="6">
    <source>
        <dbReference type="Proteomes" id="UP001304895"/>
    </source>
</evidence>
<feature type="compositionally biased region" description="Acidic residues" evidence="4">
    <location>
        <begin position="686"/>
        <end position="698"/>
    </location>
</feature>
<evidence type="ECO:0000256" key="4">
    <source>
        <dbReference type="SAM" id="MobiDB-lite"/>
    </source>
</evidence>
<feature type="repeat" description="ANK" evidence="3">
    <location>
        <begin position="367"/>
        <end position="402"/>
    </location>
</feature>
<organism evidence="5 6">
    <name type="scientific">Trichocladium antarcticum</name>
    <dbReference type="NCBI Taxonomy" id="1450529"/>
    <lineage>
        <taxon>Eukaryota</taxon>
        <taxon>Fungi</taxon>
        <taxon>Dikarya</taxon>
        <taxon>Ascomycota</taxon>
        <taxon>Pezizomycotina</taxon>
        <taxon>Sordariomycetes</taxon>
        <taxon>Sordariomycetidae</taxon>
        <taxon>Sordariales</taxon>
        <taxon>Chaetomiaceae</taxon>
        <taxon>Trichocladium</taxon>
    </lineage>
</organism>
<evidence type="ECO:0000256" key="1">
    <source>
        <dbReference type="ARBA" id="ARBA00022737"/>
    </source>
</evidence>
<dbReference type="PANTHER" id="PTHR24178">
    <property type="entry name" value="MOLTING PROTEIN MLT-4"/>
    <property type="match status" value="1"/>
</dbReference>